<proteinExistence type="predicted"/>
<accession>T0PUC7</accession>
<keyword evidence="1" id="KW-0812">Transmembrane</keyword>
<sequence length="172" mass="18708">MATTQKELGQMDLQERVSYIQSATKDKDADGDYTDAKTPGELEDGALVAGGALSLASREALALFSQYFAIGILYGMLPGMQYSVFQNYLKMEGYQLAALGWLFLLPPQKEAMQALKKRGQTSKLAGALLVIIFFLALTFSVTTNFLSVYPSTKCLRIAGGKGRKNGTCIVKK</sequence>
<feature type="transmembrane region" description="Helical" evidence="1">
    <location>
        <begin position="126"/>
        <end position="146"/>
    </location>
</feature>
<dbReference type="RefSeq" id="XP_008617454.1">
    <property type="nucleotide sequence ID" value="XM_008619232.1"/>
</dbReference>
<dbReference type="EMBL" id="JH767187">
    <property type="protein sequence ID" value="EQC29119.1"/>
    <property type="molecule type" value="Genomic_DNA"/>
</dbReference>
<evidence type="ECO:0000256" key="1">
    <source>
        <dbReference type="SAM" id="Phobius"/>
    </source>
</evidence>
<evidence type="ECO:0000313" key="3">
    <source>
        <dbReference type="Proteomes" id="UP000030762"/>
    </source>
</evidence>
<keyword evidence="3" id="KW-1185">Reference proteome</keyword>
<dbReference type="STRING" id="1156394.T0PUC7"/>
<gene>
    <name evidence="2" type="ORF">SDRG_13150</name>
</gene>
<reference evidence="2 3" key="1">
    <citation type="submission" date="2012-04" db="EMBL/GenBank/DDBJ databases">
        <title>The Genome Sequence of Saprolegnia declina VS20.</title>
        <authorList>
            <consortium name="The Broad Institute Genome Sequencing Platform"/>
            <person name="Russ C."/>
            <person name="Nusbaum C."/>
            <person name="Tyler B."/>
            <person name="van West P."/>
            <person name="Dieguez-Uribeondo J."/>
            <person name="de Bruijn I."/>
            <person name="Tripathy S."/>
            <person name="Jiang R."/>
            <person name="Young S.K."/>
            <person name="Zeng Q."/>
            <person name="Gargeya S."/>
            <person name="Fitzgerald M."/>
            <person name="Haas B."/>
            <person name="Abouelleil A."/>
            <person name="Alvarado L."/>
            <person name="Arachchi H.M."/>
            <person name="Berlin A."/>
            <person name="Chapman S.B."/>
            <person name="Goldberg J."/>
            <person name="Griggs A."/>
            <person name="Gujja S."/>
            <person name="Hansen M."/>
            <person name="Howarth C."/>
            <person name="Imamovic A."/>
            <person name="Larimer J."/>
            <person name="McCowen C."/>
            <person name="Montmayeur A."/>
            <person name="Murphy C."/>
            <person name="Neiman D."/>
            <person name="Pearson M."/>
            <person name="Priest M."/>
            <person name="Roberts A."/>
            <person name="Saif S."/>
            <person name="Shea T."/>
            <person name="Sisk P."/>
            <person name="Sykes S."/>
            <person name="Wortman J."/>
            <person name="Nusbaum C."/>
            <person name="Birren B."/>
        </authorList>
    </citation>
    <scope>NUCLEOTIDE SEQUENCE [LARGE SCALE GENOMIC DNA]</scope>
    <source>
        <strain evidence="2 3">VS20</strain>
    </source>
</reference>
<protein>
    <submittedName>
        <fullName evidence="2">Uncharacterized protein</fullName>
    </submittedName>
</protein>
<keyword evidence="1" id="KW-1133">Transmembrane helix</keyword>
<dbReference type="AlphaFoldDB" id="T0PUC7"/>
<dbReference type="OMA" id="SAYGWFF"/>
<dbReference type="Proteomes" id="UP000030762">
    <property type="component" value="Unassembled WGS sequence"/>
</dbReference>
<name>T0PUC7_SAPDV</name>
<feature type="transmembrane region" description="Helical" evidence="1">
    <location>
        <begin position="60"/>
        <end position="77"/>
    </location>
</feature>
<dbReference type="InParanoid" id="T0PUC7"/>
<dbReference type="VEuPathDB" id="FungiDB:SDRG_13150"/>
<evidence type="ECO:0000313" key="2">
    <source>
        <dbReference type="EMBL" id="EQC29119.1"/>
    </source>
</evidence>
<dbReference type="OrthoDB" id="76714at2759"/>
<organism evidence="2 3">
    <name type="scientific">Saprolegnia diclina (strain VS20)</name>
    <dbReference type="NCBI Taxonomy" id="1156394"/>
    <lineage>
        <taxon>Eukaryota</taxon>
        <taxon>Sar</taxon>
        <taxon>Stramenopiles</taxon>
        <taxon>Oomycota</taxon>
        <taxon>Saprolegniomycetes</taxon>
        <taxon>Saprolegniales</taxon>
        <taxon>Saprolegniaceae</taxon>
        <taxon>Saprolegnia</taxon>
    </lineage>
</organism>
<keyword evidence="1" id="KW-0472">Membrane</keyword>
<dbReference type="GeneID" id="19953877"/>